<dbReference type="VEuPathDB" id="FungiDB:CPSG_01280"/>
<evidence type="ECO:0000313" key="1">
    <source>
        <dbReference type="EMBL" id="EFW23381.1"/>
    </source>
</evidence>
<dbReference type="Proteomes" id="UP000002497">
    <property type="component" value="Unassembled WGS sequence"/>
</dbReference>
<dbReference type="HOGENOM" id="CLU_2026491_0_0_1"/>
<reference evidence="2" key="1">
    <citation type="journal article" date="2010" name="Genome Res.">
        <title>Population genomic sequencing of Coccidioides fungi reveals recent hybridization and transposon control.</title>
        <authorList>
            <person name="Neafsey D.E."/>
            <person name="Barker B.M."/>
            <person name="Sharpton T.J."/>
            <person name="Stajich J.E."/>
            <person name="Park D.J."/>
            <person name="Whiston E."/>
            <person name="Hung C.-Y."/>
            <person name="McMahan C."/>
            <person name="White J."/>
            <person name="Sykes S."/>
            <person name="Heiman D."/>
            <person name="Young S."/>
            <person name="Zeng Q."/>
            <person name="Abouelleil A."/>
            <person name="Aftuck L."/>
            <person name="Bessette D."/>
            <person name="Brown A."/>
            <person name="FitzGerald M."/>
            <person name="Lui A."/>
            <person name="Macdonald J.P."/>
            <person name="Priest M."/>
            <person name="Orbach M.J."/>
            <person name="Galgiani J.N."/>
            <person name="Kirkland T.N."/>
            <person name="Cole G.T."/>
            <person name="Birren B.W."/>
            <person name="Henn M.R."/>
            <person name="Taylor J.W."/>
            <person name="Rounsley S.D."/>
        </authorList>
    </citation>
    <scope>NUCLEOTIDE SEQUENCE [LARGE SCALE GENOMIC DNA]</scope>
    <source>
        <strain evidence="2">RMSCC 757 / Silveira</strain>
    </source>
</reference>
<dbReference type="AlphaFoldDB" id="E9CS60"/>
<dbReference type="EMBL" id="GL636486">
    <property type="protein sequence ID" value="EFW23381.1"/>
    <property type="molecule type" value="Genomic_DNA"/>
</dbReference>
<sequence>MGQALRRQWDHKTRNHFYWISAAEYRPCCQSLRKEVKRWHLPYGSGRPSVCPYRIACCGNCSQHPNFNSCDLIRCPDQQMQFETHYVCTKYTMYTYAPDKEWSRFDMQCNAGDAPNVICMQK</sequence>
<organism evidence="2">
    <name type="scientific">Coccidioides posadasii (strain RMSCC 757 / Silveira)</name>
    <name type="common">Valley fever fungus</name>
    <dbReference type="NCBI Taxonomy" id="443226"/>
    <lineage>
        <taxon>Eukaryota</taxon>
        <taxon>Fungi</taxon>
        <taxon>Dikarya</taxon>
        <taxon>Ascomycota</taxon>
        <taxon>Pezizomycotina</taxon>
        <taxon>Eurotiomycetes</taxon>
        <taxon>Eurotiomycetidae</taxon>
        <taxon>Onygenales</taxon>
        <taxon>Onygenaceae</taxon>
        <taxon>Coccidioides</taxon>
    </lineage>
</organism>
<name>E9CS60_COCPS</name>
<gene>
    <name evidence="1" type="ORF">CPSG_01280</name>
</gene>
<accession>E9CS60</accession>
<reference evidence="2" key="2">
    <citation type="submission" date="2010-03" db="EMBL/GenBank/DDBJ databases">
        <title>The genome sequence of Coccidioides posadasii strain Silveira.</title>
        <authorList>
            <consortium name="The Broad Institute Genome Sequencing Center for Infectious Disease"/>
            <person name="Neafsey D."/>
            <person name="Orbach M."/>
            <person name="Henn M.R."/>
            <person name="Cole G.T."/>
            <person name="Galgiani J."/>
            <person name="Gardner M.J."/>
            <person name="Kirkland T.N."/>
            <person name="Taylor J.W."/>
            <person name="Young S.K."/>
            <person name="Zeng Q."/>
            <person name="Koehrsen M."/>
            <person name="Alvarado L."/>
            <person name="Berlin A."/>
            <person name="Borenstein D."/>
            <person name="Chapman S.B."/>
            <person name="Chen Z."/>
            <person name="Engels R."/>
            <person name="Freedman E."/>
            <person name="Gellesch M."/>
            <person name="Goldberg J."/>
            <person name="Griggs A."/>
            <person name="Gujja S."/>
            <person name="Heilman E."/>
            <person name="Heiman D."/>
            <person name="Howarth C."/>
            <person name="Jen D."/>
            <person name="Larson L."/>
            <person name="Mehta T."/>
            <person name="Neiman D."/>
            <person name="Park D."/>
            <person name="Pearson M."/>
            <person name="Richards J."/>
            <person name="Roberts A."/>
            <person name="Saif S."/>
            <person name="Shea T."/>
            <person name="Shenoy N."/>
            <person name="Sisk P."/>
            <person name="Stolte C."/>
            <person name="Sykes S."/>
            <person name="Walk T."/>
            <person name="White J."/>
            <person name="Yandava C."/>
            <person name="Haas B."/>
            <person name="Nusbaum C."/>
            <person name="Birren B."/>
        </authorList>
    </citation>
    <scope>NUCLEOTIDE SEQUENCE [LARGE SCALE GENOMIC DNA]</scope>
    <source>
        <strain evidence="2">RMSCC 757 / Silveira</strain>
    </source>
</reference>
<keyword evidence="2" id="KW-1185">Reference proteome</keyword>
<protein>
    <submittedName>
        <fullName evidence="1">Uncharacterized protein</fullName>
    </submittedName>
</protein>
<evidence type="ECO:0000313" key="2">
    <source>
        <dbReference type="Proteomes" id="UP000002497"/>
    </source>
</evidence>
<proteinExistence type="predicted"/>